<name>A0ABV1W1W9_9ACTN</name>
<keyword evidence="4 7" id="KW-0547">Nucleotide-binding</keyword>
<feature type="compositionally biased region" description="Basic residues" evidence="8">
    <location>
        <begin position="294"/>
        <end position="311"/>
    </location>
</feature>
<dbReference type="Proteomes" id="UP001458415">
    <property type="component" value="Unassembled WGS sequence"/>
</dbReference>
<evidence type="ECO:0000256" key="7">
    <source>
        <dbReference type="PROSITE-ProRule" id="PRU10141"/>
    </source>
</evidence>
<keyword evidence="11" id="KW-1185">Reference proteome</keyword>
<feature type="region of interest" description="Disordered" evidence="8">
    <location>
        <begin position="274"/>
        <end position="413"/>
    </location>
</feature>
<dbReference type="PANTHER" id="PTHR43289">
    <property type="entry name" value="MITOGEN-ACTIVATED PROTEIN KINASE KINASE KINASE 20-RELATED"/>
    <property type="match status" value="1"/>
</dbReference>
<dbReference type="InterPro" id="IPR008271">
    <property type="entry name" value="Ser/Thr_kinase_AS"/>
</dbReference>
<dbReference type="InterPro" id="IPR017441">
    <property type="entry name" value="Protein_kinase_ATP_BS"/>
</dbReference>
<dbReference type="EC" id="2.7.11.1" evidence="1"/>
<feature type="compositionally biased region" description="Pro residues" evidence="8">
    <location>
        <begin position="357"/>
        <end position="376"/>
    </location>
</feature>
<sequence length="413" mass="45034">MVIEVGVQGLLADRYQLQELLGRGAMGEVWRATDQILERPVAVKLLRTDQAADAERRLEAQTAASLNHPNVVGMYDFGSDRDQLYLPMEFVDGWSLAQDRSLRGRLKPREAVTIAAQMAAGLGAAHRHKVIHRDVKPANVMLTAERTVKIADFGIARFADAAASTLTATGKILGTADYLAPERALGRPAQPASDVYSLGCVLYQLLTGRAPFGGPTSLAALQQHVSAAPAPPVLLRPEIPQPLSDYVLSLLAKDPAHRPTAEQAADWLAAHQHTPTPAVPDHTSPMPAPSPLRPRPRRAVRPAPRRTRLRAARPNWRPEPLSAVPLSSCSPRPEPSEHPSTRATPPLRPPLLRHRQPSPPHLPTPTRPQPSPLPPHLPRRRPRKSTTITRSNRTRPSMAPGKARDGSRTIEPS</sequence>
<dbReference type="PROSITE" id="PS50011">
    <property type="entry name" value="PROTEIN_KINASE_DOM"/>
    <property type="match status" value="1"/>
</dbReference>
<dbReference type="Gene3D" id="1.10.510.10">
    <property type="entry name" value="Transferase(Phosphotransferase) domain 1"/>
    <property type="match status" value="1"/>
</dbReference>
<dbReference type="PANTHER" id="PTHR43289:SF6">
    <property type="entry name" value="SERINE_THREONINE-PROTEIN KINASE NEKL-3"/>
    <property type="match status" value="1"/>
</dbReference>
<evidence type="ECO:0000256" key="4">
    <source>
        <dbReference type="ARBA" id="ARBA00022741"/>
    </source>
</evidence>
<feature type="compositionally biased region" description="Polar residues" evidence="8">
    <location>
        <begin position="385"/>
        <end position="395"/>
    </location>
</feature>
<evidence type="ECO:0000313" key="11">
    <source>
        <dbReference type="Proteomes" id="UP001458415"/>
    </source>
</evidence>
<dbReference type="PROSITE" id="PS00107">
    <property type="entry name" value="PROTEIN_KINASE_ATP"/>
    <property type="match status" value="1"/>
</dbReference>
<feature type="binding site" evidence="7">
    <location>
        <position position="44"/>
    </location>
    <ligand>
        <name>ATP</name>
        <dbReference type="ChEBI" id="CHEBI:30616"/>
    </ligand>
</feature>
<evidence type="ECO:0000259" key="9">
    <source>
        <dbReference type="PROSITE" id="PS50011"/>
    </source>
</evidence>
<dbReference type="SUPFAM" id="SSF56112">
    <property type="entry name" value="Protein kinase-like (PK-like)"/>
    <property type="match status" value="1"/>
</dbReference>
<evidence type="ECO:0000313" key="10">
    <source>
        <dbReference type="EMBL" id="MER6977703.1"/>
    </source>
</evidence>
<dbReference type="Gene3D" id="3.30.200.20">
    <property type="entry name" value="Phosphorylase Kinase, domain 1"/>
    <property type="match status" value="1"/>
</dbReference>
<keyword evidence="2" id="KW-0723">Serine/threonine-protein kinase</keyword>
<dbReference type="InterPro" id="IPR000719">
    <property type="entry name" value="Prot_kinase_dom"/>
</dbReference>
<dbReference type="InterPro" id="IPR011009">
    <property type="entry name" value="Kinase-like_dom_sf"/>
</dbReference>
<evidence type="ECO:0000256" key="6">
    <source>
        <dbReference type="ARBA" id="ARBA00022840"/>
    </source>
</evidence>
<accession>A0ABV1W1W9</accession>
<organism evidence="10 11">
    <name type="scientific">Streptomyces carpinensis</name>
    <dbReference type="NCBI Taxonomy" id="66369"/>
    <lineage>
        <taxon>Bacteria</taxon>
        <taxon>Bacillati</taxon>
        <taxon>Actinomycetota</taxon>
        <taxon>Actinomycetes</taxon>
        <taxon>Kitasatosporales</taxon>
        <taxon>Streptomycetaceae</taxon>
        <taxon>Streptomyces</taxon>
    </lineage>
</organism>
<keyword evidence="3" id="KW-0808">Transferase</keyword>
<keyword evidence="6 7" id="KW-0067">ATP-binding</keyword>
<evidence type="ECO:0000256" key="8">
    <source>
        <dbReference type="SAM" id="MobiDB-lite"/>
    </source>
</evidence>
<evidence type="ECO:0000256" key="2">
    <source>
        <dbReference type="ARBA" id="ARBA00022527"/>
    </source>
</evidence>
<dbReference type="PROSITE" id="PS00108">
    <property type="entry name" value="PROTEIN_KINASE_ST"/>
    <property type="match status" value="1"/>
</dbReference>
<evidence type="ECO:0000256" key="3">
    <source>
        <dbReference type="ARBA" id="ARBA00022679"/>
    </source>
</evidence>
<protein>
    <recommendedName>
        <fullName evidence="1">non-specific serine/threonine protein kinase</fullName>
        <ecNumber evidence="1">2.7.11.1</ecNumber>
    </recommendedName>
</protein>
<reference evidence="10 11" key="1">
    <citation type="submission" date="2024-06" db="EMBL/GenBank/DDBJ databases">
        <title>The Natural Products Discovery Center: Release of the First 8490 Sequenced Strains for Exploring Actinobacteria Biosynthetic Diversity.</title>
        <authorList>
            <person name="Kalkreuter E."/>
            <person name="Kautsar S.A."/>
            <person name="Yang D."/>
            <person name="Bader C.D."/>
            <person name="Teijaro C.N."/>
            <person name="Fluegel L."/>
            <person name="Davis C.M."/>
            <person name="Simpson J.R."/>
            <person name="Lauterbach L."/>
            <person name="Steele A.D."/>
            <person name="Gui C."/>
            <person name="Meng S."/>
            <person name="Li G."/>
            <person name="Viehrig K."/>
            <person name="Ye F."/>
            <person name="Su P."/>
            <person name="Kiefer A.F."/>
            <person name="Nichols A."/>
            <person name="Cepeda A.J."/>
            <person name="Yan W."/>
            <person name="Fan B."/>
            <person name="Jiang Y."/>
            <person name="Adhikari A."/>
            <person name="Zheng C.-J."/>
            <person name="Schuster L."/>
            <person name="Cowan T.M."/>
            <person name="Smanski M.J."/>
            <person name="Chevrette M.G."/>
            <person name="De Carvalho L.P.S."/>
            <person name="Shen B."/>
        </authorList>
    </citation>
    <scope>NUCLEOTIDE SEQUENCE [LARGE SCALE GENOMIC DNA]</scope>
    <source>
        <strain evidence="10 11">NPDC000634</strain>
    </source>
</reference>
<dbReference type="GO" id="GO:0016301">
    <property type="term" value="F:kinase activity"/>
    <property type="evidence" value="ECO:0007669"/>
    <property type="project" value="UniProtKB-KW"/>
</dbReference>
<keyword evidence="5 10" id="KW-0418">Kinase</keyword>
<evidence type="ECO:0000256" key="5">
    <source>
        <dbReference type="ARBA" id="ARBA00022777"/>
    </source>
</evidence>
<comment type="caution">
    <text evidence="10">The sequence shown here is derived from an EMBL/GenBank/DDBJ whole genome shotgun (WGS) entry which is preliminary data.</text>
</comment>
<dbReference type="CDD" id="cd14014">
    <property type="entry name" value="STKc_PknB_like"/>
    <property type="match status" value="1"/>
</dbReference>
<feature type="compositionally biased region" description="Basic and acidic residues" evidence="8">
    <location>
        <begin position="402"/>
        <end position="413"/>
    </location>
</feature>
<gene>
    <name evidence="10" type="ORF">ABT317_11960</name>
</gene>
<feature type="domain" description="Protein kinase" evidence="9">
    <location>
        <begin position="15"/>
        <end position="274"/>
    </location>
</feature>
<dbReference type="Pfam" id="PF00069">
    <property type="entry name" value="Pkinase"/>
    <property type="match status" value="1"/>
</dbReference>
<dbReference type="SMART" id="SM00220">
    <property type="entry name" value="S_TKc"/>
    <property type="match status" value="1"/>
</dbReference>
<evidence type="ECO:0000256" key="1">
    <source>
        <dbReference type="ARBA" id="ARBA00012513"/>
    </source>
</evidence>
<dbReference type="EMBL" id="JBEPCU010000152">
    <property type="protein sequence ID" value="MER6977703.1"/>
    <property type="molecule type" value="Genomic_DNA"/>
</dbReference>
<proteinExistence type="predicted"/>